<dbReference type="Gene3D" id="1.10.238.10">
    <property type="entry name" value="EF-hand"/>
    <property type="match status" value="13"/>
</dbReference>
<protein>
    <recommendedName>
        <fullName evidence="5">EF-hand domain-containing protein</fullName>
    </recommendedName>
</protein>
<feature type="compositionally biased region" description="Low complexity" evidence="4">
    <location>
        <begin position="40"/>
        <end position="49"/>
    </location>
</feature>
<dbReference type="SUPFAM" id="SSF47473">
    <property type="entry name" value="EF-hand"/>
    <property type="match status" value="7"/>
</dbReference>
<evidence type="ECO:0000256" key="2">
    <source>
        <dbReference type="ARBA" id="ARBA00022737"/>
    </source>
</evidence>
<name>A0AAD9JNS0_9ANNE</name>
<dbReference type="InterPro" id="IPR052603">
    <property type="entry name" value="EFCB6"/>
</dbReference>
<sequence>MAAAVAMPGLRPSTSGVQFTARPALRPATQDSQNNKAVGSSHLNSSQRSSHARQSDIDSVPDVSLSVIEIEAKLRDRVRERYEDIQQAFQKYDANQSLSITKGEFRRVLEMFCFSLSSDQFDAVMNKVDMNPNGTVRYCDFLDKFYGKAKPQERWKSGLQRNIQSQSSQDMNTDMIENMLKEKIQSNLKNVLKAFRLYDYNRDGHIQRHELRKVLENYCFRMTDPQFDKLYKRYDFQHKGVLNYRDFLKNLGLHVVNHNKPVPDDLLGAVQWWEDIEQNQQKFGPLLRQSEDIKQRSLTLDEIEIEFRKKIKDNLANLKRMFLVFDKHLDGFISLEELKSALDQFVMPLSNSVFAQLMSRFHMKASGKVSWEHFLQKFQNTQDAGNGQTLPIKPAHKFFPIRGVDEKRDIKEVIRLLHQHIVSSYSSFRDAFLQIDKIFQTHKGWISRKELRKILNTFKFRISSEQFRELMMLLDPLNTNTISYHKFLDLFEEKENEVCGLTRHINGLYPTHKPVDNNRPAILAWETVEELLQQKISSHWKEVSKLTVKYDVGSTGKISTKELRKIVEKIAIPLTDDHFSYLVSRVEDRSDDGKVNYRQFFNSLGVTVRPGDLEGLSTQITNGSEEAELRRNADLFNRQQQADINIINRSNLMTHEEILTRLKDRLAQHSPQLYTSFHQFGYRGRVTKKNFRLMLESLGFYIDDDQFKELCSRLSFHKGHMTYSDFVANFEDPRVGGPPGELMRINNHHVNAIRGDEIGLTAEMAEKKLLSKLRENFEVKIVIPIEYFMILGYFHNSGNLRGAFYKFDDDHNGLLTRKNFRRMMDSFMCNLSDAEFERFCQKLGIDKQSKISYRDFLDAFEVRDTTDGHKWLNSDHRYNEVRKMKMMTADEVHEQLSLKAYRQYNDLAKAFRMMDKLGNGVITKSELRNTLYNFMMPMSRGEFDKLWLRYDAEGQGVITHQDFLKQLTGQLFAPGDIQGTSGKIAMNNEITVQQHLNEQQLKQLNITVNQANRAEAYTISQIIQELKDKIRDKYKDFHTAFQTYDKRRRGYLSAANIQAALIDFNFLLDDDQLYDLLEKIELSKPKSRLNYEDFLRVFEEGHVSNYEPAAKDVNYPQTKFDKLDKDKAENKMREKIVSNMDIINCALQAADPKHTGKILADHFRSILDNFCFKMTDEQFKQVMAGVHVMDDNMIDYQNFMESFRDTIGEDESIIDIQRHLANVSRAYISSEEVDAQIREALTTNYHPLSHAMGDIDYAKLGVISKDDFRQILDKFSISLTDDQFENLLTKLKINEFQNINYHHFLKKYSAAEHIFRPATSSGPPMLTKRPDTSDQQFGRMLHSSWSAGSSTPRPFTPLVNAQDTEQKIKDEILRHWKDIQKNCRQADPDNTGNISQRDFKFIMGSYAPNLSDDDVRKLMLKYDIKNNGMFCYNDFLRHFILHLRPQEDAQALLTRRRLQPHKLSSHPQSPSETSVSKRLRQSVATRWKDMRRNFREFDPRSHGTVSYDDFHQVLRNFNVNLSEDEFSHLLLRYGNQSDNLLNYNVFIKEFLKKQ</sequence>
<dbReference type="InterPro" id="IPR002048">
    <property type="entry name" value="EF_hand_dom"/>
</dbReference>
<evidence type="ECO:0000259" key="5">
    <source>
        <dbReference type="PROSITE" id="PS50222"/>
    </source>
</evidence>
<dbReference type="Proteomes" id="UP001208570">
    <property type="component" value="Unassembled WGS sequence"/>
</dbReference>
<dbReference type="PROSITE" id="PS00018">
    <property type="entry name" value="EF_HAND_1"/>
    <property type="match status" value="2"/>
</dbReference>
<dbReference type="PANTHER" id="PTHR20875">
    <property type="entry name" value="EF-HAND CALCIUM-BINDING DOMAIN-CONTAINING PROTEIN 6-RELATED"/>
    <property type="match status" value="1"/>
</dbReference>
<feature type="region of interest" description="Disordered" evidence="4">
    <location>
        <begin position="1459"/>
        <end position="1479"/>
    </location>
</feature>
<evidence type="ECO:0000256" key="1">
    <source>
        <dbReference type="ARBA" id="ARBA00022553"/>
    </source>
</evidence>
<evidence type="ECO:0000256" key="4">
    <source>
        <dbReference type="SAM" id="MobiDB-lite"/>
    </source>
</evidence>
<dbReference type="InterPro" id="IPR015070">
    <property type="entry name" value="EF_hand_DJBP"/>
</dbReference>
<dbReference type="SMART" id="SM00054">
    <property type="entry name" value="EFh"/>
    <property type="match status" value="14"/>
</dbReference>
<evidence type="ECO:0000256" key="3">
    <source>
        <dbReference type="ARBA" id="ARBA00022837"/>
    </source>
</evidence>
<dbReference type="InterPro" id="IPR011992">
    <property type="entry name" value="EF-hand-dom_pair"/>
</dbReference>
<reference evidence="6" key="1">
    <citation type="journal article" date="2023" name="Mol. Biol. Evol.">
        <title>Third-Generation Sequencing Reveals the Adaptive Role of the Epigenome in Three Deep-Sea Polychaetes.</title>
        <authorList>
            <person name="Perez M."/>
            <person name="Aroh O."/>
            <person name="Sun Y."/>
            <person name="Lan Y."/>
            <person name="Juniper S.K."/>
            <person name="Young C.R."/>
            <person name="Angers B."/>
            <person name="Qian P.Y."/>
        </authorList>
    </citation>
    <scope>NUCLEOTIDE SEQUENCE</scope>
    <source>
        <strain evidence="6">P08H-3</strain>
    </source>
</reference>
<feature type="domain" description="EF-hand" evidence="5">
    <location>
        <begin position="938"/>
        <end position="973"/>
    </location>
</feature>
<keyword evidence="7" id="KW-1185">Reference proteome</keyword>
<gene>
    <name evidence="6" type="ORF">LSH36_221g04028</name>
</gene>
<feature type="domain" description="EF-hand" evidence="5">
    <location>
        <begin position="80"/>
        <end position="115"/>
    </location>
</feature>
<evidence type="ECO:0000313" key="7">
    <source>
        <dbReference type="Proteomes" id="UP001208570"/>
    </source>
</evidence>
<feature type="domain" description="EF-hand" evidence="5">
    <location>
        <begin position="795"/>
        <end position="830"/>
    </location>
</feature>
<keyword evidence="2" id="KW-0677">Repeat</keyword>
<feature type="domain" description="EF-hand" evidence="5">
    <location>
        <begin position="313"/>
        <end position="348"/>
    </location>
</feature>
<feature type="region of interest" description="Disordered" evidence="4">
    <location>
        <begin position="1"/>
        <end position="57"/>
    </location>
</feature>
<dbReference type="CDD" id="cd00051">
    <property type="entry name" value="EFh"/>
    <property type="match status" value="4"/>
</dbReference>
<dbReference type="InterPro" id="IPR018247">
    <property type="entry name" value="EF_Hand_1_Ca_BS"/>
</dbReference>
<feature type="domain" description="EF-hand" evidence="5">
    <location>
        <begin position="186"/>
        <end position="221"/>
    </location>
</feature>
<feature type="domain" description="EF-hand" evidence="5">
    <location>
        <begin position="1410"/>
        <end position="1445"/>
    </location>
</feature>
<feature type="compositionally biased region" description="Polar residues" evidence="4">
    <location>
        <begin position="1465"/>
        <end position="1476"/>
    </location>
</feature>
<keyword evidence="3" id="KW-0106">Calcium</keyword>
<feature type="compositionally biased region" description="Polar residues" evidence="4">
    <location>
        <begin position="29"/>
        <end position="38"/>
    </location>
</feature>
<dbReference type="GO" id="GO:0005654">
    <property type="term" value="C:nucleoplasm"/>
    <property type="evidence" value="ECO:0007669"/>
    <property type="project" value="TreeGrafter"/>
</dbReference>
<dbReference type="GO" id="GO:0005509">
    <property type="term" value="F:calcium ion binding"/>
    <property type="evidence" value="ECO:0007669"/>
    <property type="project" value="InterPro"/>
</dbReference>
<accession>A0AAD9JNS0</accession>
<proteinExistence type="predicted"/>
<dbReference type="FunFam" id="1.10.238.10:FF:000121">
    <property type="entry name" value="EF-hand calcium-binding domain-containing protein 6"/>
    <property type="match status" value="4"/>
</dbReference>
<dbReference type="Pfam" id="PF13499">
    <property type="entry name" value="EF-hand_7"/>
    <property type="match status" value="5"/>
</dbReference>
<organism evidence="6 7">
    <name type="scientific">Paralvinella palmiformis</name>
    <dbReference type="NCBI Taxonomy" id="53620"/>
    <lineage>
        <taxon>Eukaryota</taxon>
        <taxon>Metazoa</taxon>
        <taxon>Spiralia</taxon>
        <taxon>Lophotrochozoa</taxon>
        <taxon>Annelida</taxon>
        <taxon>Polychaeta</taxon>
        <taxon>Sedentaria</taxon>
        <taxon>Canalipalpata</taxon>
        <taxon>Terebellida</taxon>
        <taxon>Terebelliformia</taxon>
        <taxon>Alvinellidae</taxon>
        <taxon>Paralvinella</taxon>
    </lineage>
</organism>
<feature type="domain" description="EF-hand" evidence="5">
    <location>
        <begin position="902"/>
        <end position="937"/>
    </location>
</feature>
<comment type="caution">
    <text evidence="6">The sequence shown here is derived from an EMBL/GenBank/DDBJ whole genome shotgun (WGS) entry which is preliminary data.</text>
</comment>
<evidence type="ECO:0000313" key="6">
    <source>
        <dbReference type="EMBL" id="KAK2156126.1"/>
    </source>
</evidence>
<dbReference type="EMBL" id="JAODUP010000221">
    <property type="protein sequence ID" value="KAK2156126.1"/>
    <property type="molecule type" value="Genomic_DNA"/>
</dbReference>
<feature type="domain" description="EF-hand" evidence="5">
    <location>
        <begin position="1485"/>
        <end position="1520"/>
    </location>
</feature>
<dbReference type="PROSITE" id="PS50222">
    <property type="entry name" value="EF_HAND_2"/>
    <property type="match status" value="8"/>
</dbReference>
<keyword evidence="1" id="KW-0597">Phosphoprotein</keyword>
<dbReference type="Pfam" id="PF08976">
    <property type="entry name" value="EF-hand_11"/>
    <property type="match status" value="1"/>
</dbReference>
<dbReference type="FunFam" id="1.10.238.10:FF:000179">
    <property type="entry name" value="EF-hand calcium-binding domain-containing protein 6"/>
    <property type="match status" value="1"/>
</dbReference>
<dbReference type="PANTHER" id="PTHR20875:SF2">
    <property type="entry name" value="EF-HAND CALCIUM-BINDING DOMAIN-CONTAINING PROTEIN 6"/>
    <property type="match status" value="1"/>
</dbReference>